<dbReference type="PRINTS" id="PR00449">
    <property type="entry name" value="RASTRNSFRMNG"/>
</dbReference>
<evidence type="ECO:0000256" key="8">
    <source>
        <dbReference type="ARBA" id="ARBA00023136"/>
    </source>
</evidence>
<evidence type="ECO:0000256" key="10">
    <source>
        <dbReference type="ARBA" id="ARBA00023289"/>
    </source>
</evidence>
<dbReference type="PROSITE" id="PS51419">
    <property type="entry name" value="RAB"/>
    <property type="match status" value="1"/>
</dbReference>
<keyword evidence="7" id="KW-0342">GTP-binding</keyword>
<dbReference type="GO" id="GO:0005525">
    <property type="term" value="F:GTP binding"/>
    <property type="evidence" value="ECO:0007669"/>
    <property type="project" value="UniProtKB-KW"/>
</dbReference>
<dbReference type="Proteomes" id="UP000183832">
    <property type="component" value="Unassembled WGS sequence"/>
</dbReference>
<dbReference type="SMART" id="SM00176">
    <property type="entry name" value="RAN"/>
    <property type="match status" value="1"/>
</dbReference>
<comment type="subcellular location">
    <subcellularLocation>
        <location evidence="1">Cytoplasmic vesicle</location>
        <location evidence="1">Phagosome membrane</location>
    </subcellularLocation>
    <subcellularLocation>
        <location evidence="13">Endomembrane system</location>
        <topology evidence="13">Lipid-anchor</topology>
        <orientation evidence="13">Cytoplasmic side</orientation>
    </subcellularLocation>
    <subcellularLocation>
        <location evidence="12">Golgi apparatus</location>
        <location evidence="12">trans-Golgi network membrane</location>
        <topology evidence="12">Lipid-anchor</topology>
    </subcellularLocation>
</comment>
<keyword evidence="5" id="KW-0547">Nucleotide-binding</keyword>
<dbReference type="InterPro" id="IPR001806">
    <property type="entry name" value="Small_GTPase"/>
</dbReference>
<evidence type="ECO:0000256" key="5">
    <source>
        <dbReference type="ARBA" id="ARBA00022741"/>
    </source>
</evidence>
<keyword evidence="6" id="KW-0333">Golgi apparatus</keyword>
<evidence type="ECO:0000256" key="13">
    <source>
        <dbReference type="ARBA" id="ARBA00046278"/>
    </source>
</evidence>
<dbReference type="FunFam" id="3.40.50.300:FF:000803">
    <property type="entry name" value="Ras-related protein Rab-43"/>
    <property type="match status" value="1"/>
</dbReference>
<evidence type="ECO:0000256" key="9">
    <source>
        <dbReference type="ARBA" id="ARBA00023288"/>
    </source>
</evidence>
<proteinExistence type="inferred from homology"/>
<organism evidence="15 16">
    <name type="scientific">Clunio marinus</name>
    <dbReference type="NCBI Taxonomy" id="568069"/>
    <lineage>
        <taxon>Eukaryota</taxon>
        <taxon>Metazoa</taxon>
        <taxon>Ecdysozoa</taxon>
        <taxon>Arthropoda</taxon>
        <taxon>Hexapoda</taxon>
        <taxon>Insecta</taxon>
        <taxon>Pterygota</taxon>
        <taxon>Neoptera</taxon>
        <taxon>Endopterygota</taxon>
        <taxon>Diptera</taxon>
        <taxon>Nematocera</taxon>
        <taxon>Chironomoidea</taxon>
        <taxon>Chironomidae</taxon>
        <taxon>Clunio</taxon>
    </lineage>
</organism>
<dbReference type="SMART" id="SM00174">
    <property type="entry name" value="RHO"/>
    <property type="match status" value="1"/>
</dbReference>
<keyword evidence="11" id="KW-0968">Cytoplasmic vesicle</keyword>
<evidence type="ECO:0000256" key="7">
    <source>
        <dbReference type="ARBA" id="ARBA00023134"/>
    </source>
</evidence>
<dbReference type="GO" id="GO:0005794">
    <property type="term" value="C:Golgi apparatus"/>
    <property type="evidence" value="ECO:0007669"/>
    <property type="project" value="UniProtKB-SubCell"/>
</dbReference>
<dbReference type="Pfam" id="PF00071">
    <property type="entry name" value="Ras"/>
    <property type="match status" value="1"/>
</dbReference>
<evidence type="ECO:0000256" key="4">
    <source>
        <dbReference type="ARBA" id="ARBA00022553"/>
    </source>
</evidence>
<name>A0A1J1J001_9DIPT</name>
<dbReference type="EMBL" id="CVRI01000065">
    <property type="protein sequence ID" value="CRL05843.1"/>
    <property type="molecule type" value="Genomic_DNA"/>
</dbReference>
<keyword evidence="4" id="KW-0597">Phosphoprotein</keyword>
<dbReference type="Gene3D" id="3.40.50.300">
    <property type="entry name" value="P-loop containing nucleotide triphosphate hydrolases"/>
    <property type="match status" value="1"/>
</dbReference>
<reference evidence="15 16" key="1">
    <citation type="submission" date="2015-04" db="EMBL/GenBank/DDBJ databases">
        <authorList>
            <person name="Syromyatnikov M.Y."/>
            <person name="Popov V.N."/>
        </authorList>
    </citation>
    <scope>NUCLEOTIDE SEQUENCE [LARGE SCALE GENOMIC DNA]</scope>
</reference>
<dbReference type="SUPFAM" id="SSF52540">
    <property type="entry name" value="P-loop containing nucleoside triphosphate hydrolases"/>
    <property type="match status" value="1"/>
</dbReference>
<evidence type="ECO:0000313" key="16">
    <source>
        <dbReference type="Proteomes" id="UP000183832"/>
    </source>
</evidence>
<keyword evidence="3" id="KW-0488">Methylation</keyword>
<evidence type="ECO:0000256" key="3">
    <source>
        <dbReference type="ARBA" id="ARBA00022481"/>
    </source>
</evidence>
<dbReference type="SMART" id="SM00177">
    <property type="entry name" value="ARF"/>
    <property type="match status" value="1"/>
</dbReference>
<dbReference type="GO" id="GO:0003924">
    <property type="term" value="F:GTPase activity"/>
    <property type="evidence" value="ECO:0007669"/>
    <property type="project" value="InterPro"/>
</dbReference>
<gene>
    <name evidence="15" type="ORF">CLUMA_CG018870</name>
</gene>
<evidence type="ECO:0000256" key="14">
    <source>
        <dbReference type="ARBA" id="ARBA00067841"/>
    </source>
</evidence>
<sequence>MSEDFDLLFKVVLIGDCAVGKSCIVTRFKTGNVFTERHTNTIGVDFSMKTITIDNKRIKLQIWDTAGHERFRSITSSYYRSAHGVIIVYDITKRNTFLSLQKWINEVRNYTANSVVCALVGNKCDLVDEREVSAEEAQEVCDLIPEILFQIETSAKENTNIENAFAKIAEELMNRQTIIGDDSNNGIKLGQSKSIREGNCNC</sequence>
<accession>A0A1J1J001</accession>
<dbReference type="PANTHER" id="PTHR47977">
    <property type="entry name" value="RAS-RELATED PROTEIN RAB"/>
    <property type="match status" value="1"/>
</dbReference>
<dbReference type="STRING" id="568069.A0A1J1J001"/>
<dbReference type="PROSITE" id="PS51421">
    <property type="entry name" value="RAS"/>
    <property type="match status" value="1"/>
</dbReference>
<keyword evidence="8" id="KW-0472">Membrane</keyword>
<dbReference type="OrthoDB" id="9989112at2759"/>
<dbReference type="InterPro" id="IPR027417">
    <property type="entry name" value="P-loop_NTPase"/>
</dbReference>
<dbReference type="AlphaFoldDB" id="A0A1J1J001"/>
<dbReference type="GO" id="GO:0030670">
    <property type="term" value="C:phagocytic vesicle membrane"/>
    <property type="evidence" value="ECO:0007669"/>
    <property type="project" value="UniProtKB-SubCell"/>
</dbReference>
<evidence type="ECO:0000313" key="15">
    <source>
        <dbReference type="EMBL" id="CRL05843.1"/>
    </source>
</evidence>
<dbReference type="SMART" id="SM00173">
    <property type="entry name" value="RAS"/>
    <property type="match status" value="1"/>
</dbReference>
<keyword evidence="10" id="KW-0636">Prenylation</keyword>
<dbReference type="InterPro" id="IPR005225">
    <property type="entry name" value="Small_GTP-bd"/>
</dbReference>
<dbReference type="NCBIfam" id="TIGR00231">
    <property type="entry name" value="small_GTP"/>
    <property type="match status" value="1"/>
</dbReference>
<comment type="similarity">
    <text evidence="2">Belongs to the small GTPase superfamily. Rab family.</text>
</comment>
<evidence type="ECO:0000256" key="11">
    <source>
        <dbReference type="ARBA" id="ARBA00023329"/>
    </source>
</evidence>
<keyword evidence="16" id="KW-1185">Reference proteome</keyword>
<evidence type="ECO:0000256" key="2">
    <source>
        <dbReference type="ARBA" id="ARBA00006270"/>
    </source>
</evidence>
<dbReference type="InterPro" id="IPR050227">
    <property type="entry name" value="Rab"/>
</dbReference>
<dbReference type="SMART" id="SM00175">
    <property type="entry name" value="RAB"/>
    <property type="match status" value="1"/>
</dbReference>
<evidence type="ECO:0000256" key="12">
    <source>
        <dbReference type="ARBA" id="ARBA00037864"/>
    </source>
</evidence>
<evidence type="ECO:0000256" key="6">
    <source>
        <dbReference type="ARBA" id="ARBA00023034"/>
    </source>
</evidence>
<evidence type="ECO:0000256" key="1">
    <source>
        <dbReference type="ARBA" id="ARBA00004580"/>
    </source>
</evidence>
<keyword evidence="9" id="KW-0449">Lipoprotein</keyword>
<dbReference type="PROSITE" id="PS51420">
    <property type="entry name" value="RHO"/>
    <property type="match status" value="1"/>
</dbReference>
<protein>
    <recommendedName>
        <fullName evidence="14">Ras-related protein Rab-43</fullName>
    </recommendedName>
</protein>